<accession>A0A1L9C7B5</accession>
<feature type="domain" description="Thioredoxin-like fold" evidence="6">
    <location>
        <begin position="1"/>
        <end position="76"/>
    </location>
</feature>
<evidence type="ECO:0000313" key="9">
    <source>
        <dbReference type="EMBL" id="SMH29249.1"/>
    </source>
</evidence>
<dbReference type="PANTHER" id="PTHR36450:SF1">
    <property type="entry name" value="THIOREDOXIN"/>
    <property type="match status" value="1"/>
</dbReference>
<dbReference type="Gene3D" id="3.40.30.10">
    <property type="entry name" value="Glutaredoxin"/>
    <property type="match status" value="1"/>
</dbReference>
<protein>
    <recommendedName>
        <fullName evidence="3">Thioredoxin</fullName>
    </recommendedName>
</protein>
<feature type="active site" description="Nucleophile" evidence="4">
    <location>
        <position position="10"/>
    </location>
</feature>
<dbReference type="EMBL" id="RJJH01000011">
    <property type="protein sequence ID" value="RNI11191.1"/>
    <property type="molecule type" value="Genomic_DNA"/>
</dbReference>
<dbReference type="InterPro" id="IPR005243">
    <property type="entry name" value="THIRX-like_proc"/>
</dbReference>
<evidence type="ECO:0000313" key="8">
    <source>
        <dbReference type="EMBL" id="RNI11191.1"/>
    </source>
</evidence>
<keyword evidence="5" id="KW-1015">Disulfide bond</keyword>
<dbReference type="EMBL" id="JWTK01000001">
    <property type="protein sequence ID" value="OJH50376.1"/>
    <property type="molecule type" value="Genomic_DNA"/>
</dbReference>
<evidence type="ECO:0000256" key="2">
    <source>
        <dbReference type="ARBA" id="ARBA00022982"/>
    </source>
</evidence>
<comment type="function">
    <text evidence="3">Does not function as a glutathione-disulfide oxidoreductase in the presence of glutathione and glutathione reductase. Has low thioredoxin activity in vitro.</text>
</comment>
<dbReference type="RefSeq" id="WP_072358330.1">
    <property type="nucleotide sequence ID" value="NZ_FXBN01000001.1"/>
</dbReference>
<evidence type="ECO:0000256" key="4">
    <source>
        <dbReference type="PIRSR" id="PIRSR037031-50"/>
    </source>
</evidence>
<reference evidence="9" key="2">
    <citation type="submission" date="2017-04" db="EMBL/GenBank/DDBJ databases">
        <authorList>
            <person name="Afonso C.L."/>
            <person name="Miller P.J."/>
            <person name="Scott M.A."/>
            <person name="Spackman E."/>
            <person name="Goraichik I."/>
            <person name="Dimitrov K.M."/>
            <person name="Suarez D.L."/>
            <person name="Swayne D.E."/>
        </authorList>
    </citation>
    <scope>NUCLEOTIDE SEQUENCE [LARGE SCALE GENOMIC DNA]</scope>
    <source>
        <strain evidence="9">FDF-1</strain>
    </source>
</reference>
<reference evidence="11" key="3">
    <citation type="submission" date="2017-04" db="EMBL/GenBank/DDBJ databases">
        <authorList>
            <person name="Varghese N."/>
            <person name="Submissions S."/>
        </authorList>
    </citation>
    <scope>NUCLEOTIDE SEQUENCE [LARGE SCALE GENOMIC DNA]</scope>
    <source>
        <strain evidence="11">FDF-1</strain>
    </source>
</reference>
<dbReference type="InterPro" id="IPR012336">
    <property type="entry name" value="Thioredoxin-like_fold"/>
</dbReference>
<evidence type="ECO:0000256" key="5">
    <source>
        <dbReference type="PIRSR" id="PIRSR037031-51"/>
    </source>
</evidence>
<dbReference type="Proteomes" id="UP000278252">
    <property type="component" value="Unassembled WGS sequence"/>
</dbReference>
<keyword evidence="2 3" id="KW-0249">Electron transport</keyword>
<dbReference type="Proteomes" id="UP000193969">
    <property type="component" value="Unassembled WGS sequence"/>
</dbReference>
<evidence type="ECO:0000313" key="12">
    <source>
        <dbReference type="Proteomes" id="UP000278252"/>
    </source>
</evidence>
<proteinExistence type="inferred from homology"/>
<evidence type="ECO:0000256" key="1">
    <source>
        <dbReference type="ARBA" id="ARBA00007787"/>
    </source>
</evidence>
<organism evidence="7 10">
    <name type="scientific">Methanohalophilus portucalensis FDF-1</name>
    <dbReference type="NCBI Taxonomy" id="523843"/>
    <lineage>
        <taxon>Archaea</taxon>
        <taxon>Methanobacteriati</taxon>
        <taxon>Methanobacteriota</taxon>
        <taxon>Stenosarchaea group</taxon>
        <taxon>Methanomicrobia</taxon>
        <taxon>Methanosarcinales</taxon>
        <taxon>Methanosarcinaceae</taxon>
        <taxon>Methanohalophilus</taxon>
    </lineage>
</organism>
<dbReference type="PANTHER" id="PTHR36450">
    <property type="entry name" value="THIOREDOXIN"/>
    <property type="match status" value="1"/>
</dbReference>
<reference evidence="8 12" key="4">
    <citation type="submission" date="2018-10" db="EMBL/GenBank/DDBJ databases">
        <title>Cultivation of a novel Methanohalophilus strain from Kebrit Deep of the Red Sea and a genomic comparison of members of the genus Methanohalophilus.</title>
        <authorList>
            <person name="Guan Y."/>
            <person name="Ngugi D.K."/>
            <person name="Stingl U."/>
        </authorList>
    </citation>
    <scope>NUCLEOTIDE SEQUENCE [LARGE SCALE GENOMIC DNA]</scope>
    <source>
        <strain evidence="8 12">DSM 7471</strain>
    </source>
</reference>
<evidence type="ECO:0000313" key="7">
    <source>
        <dbReference type="EMBL" id="OJH50376.1"/>
    </source>
</evidence>
<comment type="similarity">
    <text evidence="1 3">Belongs to the glutaredoxin family.</text>
</comment>
<gene>
    <name evidence="8" type="ORF">EFE41_06425</name>
    <name evidence="7" type="ORF">MPF_0164</name>
    <name evidence="9" type="ORF">SAMN06264941_0169</name>
</gene>
<evidence type="ECO:0000313" key="11">
    <source>
        <dbReference type="Proteomes" id="UP000193969"/>
    </source>
</evidence>
<dbReference type="Pfam" id="PF13192">
    <property type="entry name" value="Thioredoxin_3"/>
    <property type="match status" value="1"/>
</dbReference>
<evidence type="ECO:0000313" key="10">
    <source>
        <dbReference type="Proteomes" id="UP000185713"/>
    </source>
</evidence>
<sequence length="76" mass="8211">MKIEILGTGCAKCKKTFEVVEKAVNEAGIEAEITKVEDINSIMDYGVMVTPAVVVDGDVKIAGKIPSVDDVKEWIQ</sequence>
<keyword evidence="3 5" id="KW-0676">Redox-active center</keyword>
<dbReference type="PIRSF" id="PIRSF037031">
    <property type="entry name" value="Redox_disulphide_2"/>
    <property type="match status" value="1"/>
</dbReference>
<evidence type="ECO:0000259" key="6">
    <source>
        <dbReference type="Pfam" id="PF13192"/>
    </source>
</evidence>
<keyword evidence="3" id="KW-0813">Transport</keyword>
<dbReference type="STRING" id="523843.SAMN06264941_0169"/>
<dbReference type="AlphaFoldDB" id="A0A1L9C7B5"/>
<dbReference type="SUPFAM" id="SSF52833">
    <property type="entry name" value="Thioredoxin-like"/>
    <property type="match status" value="1"/>
</dbReference>
<dbReference type="EMBL" id="FXBN01000001">
    <property type="protein sequence ID" value="SMH29249.1"/>
    <property type="molecule type" value="Genomic_DNA"/>
</dbReference>
<dbReference type="Proteomes" id="UP000185713">
    <property type="component" value="Unassembled WGS sequence"/>
</dbReference>
<name>A0A1L9C7B5_9EURY</name>
<reference evidence="7 10" key="1">
    <citation type="submission" date="2014-12" db="EMBL/GenBank/DDBJ databases">
        <title>The genome sequence of Methanohalophilus portucalensis strain FDF1.</title>
        <authorList>
            <person name="Lai M.-C."/>
            <person name="Lai S.-J."/>
        </authorList>
    </citation>
    <scope>NUCLEOTIDE SEQUENCE [LARGE SCALE GENOMIC DNA]</scope>
    <source>
        <strain evidence="7 10">FDF-1</strain>
    </source>
</reference>
<feature type="disulfide bond" description="Redox-active" evidence="5">
    <location>
        <begin position="10"/>
        <end position="13"/>
    </location>
</feature>
<keyword evidence="11" id="KW-1185">Reference proteome</keyword>
<feature type="active site" description="Nucleophile" evidence="4">
    <location>
        <position position="13"/>
    </location>
</feature>
<dbReference type="OrthoDB" id="50016at2157"/>
<dbReference type="NCBIfam" id="TIGR00412">
    <property type="entry name" value="redox_disulf_2"/>
    <property type="match status" value="1"/>
</dbReference>
<evidence type="ECO:0000256" key="3">
    <source>
        <dbReference type="PIRNR" id="PIRNR037031"/>
    </source>
</evidence>
<dbReference type="InterPro" id="IPR036249">
    <property type="entry name" value="Thioredoxin-like_sf"/>
</dbReference>